<comment type="pathway">
    <text evidence="18">Cofactor biosynthesis; thiamine diphosphate biosynthesis.</text>
</comment>
<dbReference type="GO" id="GO:0000049">
    <property type="term" value="F:tRNA binding"/>
    <property type="evidence" value="ECO:0007669"/>
    <property type="project" value="UniProtKB-UniRule"/>
</dbReference>
<evidence type="ECO:0000256" key="12">
    <source>
        <dbReference type="ARBA" id="ARBA00061472"/>
    </source>
</evidence>
<accession>A0A953NDK2</accession>
<dbReference type="GO" id="GO:0004810">
    <property type="term" value="F:CCA tRNA nucleotidyltransferase activity"/>
    <property type="evidence" value="ECO:0007669"/>
    <property type="project" value="InterPro"/>
</dbReference>
<keyword evidence="8 18" id="KW-0784">Thiamine biosynthesis</keyword>
<evidence type="ECO:0000256" key="10">
    <source>
        <dbReference type="ARBA" id="ARBA00052330"/>
    </source>
</evidence>
<evidence type="ECO:0000256" key="14">
    <source>
        <dbReference type="ARBA" id="ARBA00071867"/>
    </source>
</evidence>
<evidence type="ECO:0000313" key="21">
    <source>
        <dbReference type="Proteomes" id="UP000772186"/>
    </source>
</evidence>
<keyword evidence="4 18" id="KW-0808">Transferase</keyword>
<feature type="binding site" evidence="18">
    <location>
        <position position="275"/>
    </location>
    <ligand>
        <name>ATP</name>
        <dbReference type="ChEBI" id="CHEBI:30616"/>
    </ligand>
</feature>
<dbReference type="SMART" id="SM00981">
    <property type="entry name" value="THUMP"/>
    <property type="match status" value="1"/>
</dbReference>
<evidence type="ECO:0000256" key="5">
    <source>
        <dbReference type="ARBA" id="ARBA00022741"/>
    </source>
</evidence>
<evidence type="ECO:0000256" key="3">
    <source>
        <dbReference type="ARBA" id="ARBA00022555"/>
    </source>
</evidence>
<dbReference type="SUPFAM" id="SSF143437">
    <property type="entry name" value="THUMP domain-like"/>
    <property type="match status" value="1"/>
</dbReference>
<comment type="caution">
    <text evidence="20">The sequence shown here is derived from an EMBL/GenBank/DDBJ whole genome shotgun (WGS) entry which is preliminary data.</text>
</comment>
<dbReference type="SUPFAM" id="SSF52402">
    <property type="entry name" value="Adenine nucleotide alpha hydrolases-like"/>
    <property type="match status" value="1"/>
</dbReference>
<dbReference type="FunFam" id="3.40.50.620:FF:000053">
    <property type="entry name" value="Probable tRNA sulfurtransferase"/>
    <property type="match status" value="1"/>
</dbReference>
<evidence type="ECO:0000256" key="16">
    <source>
        <dbReference type="ARBA" id="ARBA00077849"/>
    </source>
</evidence>
<feature type="domain" description="THUMP" evidence="19">
    <location>
        <begin position="51"/>
        <end position="153"/>
    </location>
</feature>
<evidence type="ECO:0000256" key="18">
    <source>
        <dbReference type="HAMAP-Rule" id="MF_00021"/>
    </source>
</evidence>
<dbReference type="InterPro" id="IPR004114">
    <property type="entry name" value="THUMP_dom"/>
</dbReference>
<comment type="subcellular location">
    <subcellularLocation>
        <location evidence="1 18">Cytoplasm</location>
    </subcellularLocation>
</comment>
<feature type="binding site" evidence="18">
    <location>
        <position position="253"/>
    </location>
    <ligand>
        <name>ATP</name>
        <dbReference type="ChEBI" id="CHEBI:30616"/>
    </ligand>
</feature>
<dbReference type="GO" id="GO:0009228">
    <property type="term" value="P:thiamine biosynthetic process"/>
    <property type="evidence" value="ECO:0007669"/>
    <property type="project" value="UniProtKB-KW"/>
</dbReference>
<dbReference type="GO" id="GO:0009229">
    <property type="term" value="P:thiamine diphosphate biosynthetic process"/>
    <property type="evidence" value="ECO:0007669"/>
    <property type="project" value="UniProtKB-UniRule"/>
</dbReference>
<dbReference type="GO" id="GO:0052837">
    <property type="term" value="P:thiazole biosynthetic process"/>
    <property type="evidence" value="ECO:0007669"/>
    <property type="project" value="TreeGrafter"/>
</dbReference>
<evidence type="ECO:0000313" key="20">
    <source>
        <dbReference type="EMBL" id="MBZ4195620.1"/>
    </source>
</evidence>
<dbReference type="Pfam" id="PF22025">
    <property type="entry name" value="ThiI_fer"/>
    <property type="match status" value="1"/>
</dbReference>
<dbReference type="InterPro" id="IPR049961">
    <property type="entry name" value="ThiI_N"/>
</dbReference>
<keyword evidence="6 18" id="KW-0067">ATP-binding</keyword>
<dbReference type="GO" id="GO:0005524">
    <property type="term" value="F:ATP binding"/>
    <property type="evidence" value="ECO:0007669"/>
    <property type="project" value="UniProtKB-UniRule"/>
</dbReference>
<organism evidence="20 21">
    <name type="scientific">Mycoplasma tauri</name>
    <dbReference type="NCBI Taxonomy" id="547987"/>
    <lineage>
        <taxon>Bacteria</taxon>
        <taxon>Bacillati</taxon>
        <taxon>Mycoplasmatota</taxon>
        <taxon>Mollicutes</taxon>
        <taxon>Mycoplasmataceae</taxon>
        <taxon>Mycoplasma</taxon>
    </lineage>
</organism>
<evidence type="ECO:0000256" key="1">
    <source>
        <dbReference type="ARBA" id="ARBA00004496"/>
    </source>
</evidence>
<feature type="binding site" evidence="18">
    <location>
        <position position="284"/>
    </location>
    <ligand>
        <name>ATP</name>
        <dbReference type="ChEBI" id="CHEBI:30616"/>
    </ligand>
</feature>
<dbReference type="NCBIfam" id="TIGR00342">
    <property type="entry name" value="tRNA uracil 4-sulfurtransferase ThiI"/>
    <property type="match status" value="1"/>
</dbReference>
<keyword evidence="21" id="KW-1185">Reference proteome</keyword>
<dbReference type="Proteomes" id="UP000772186">
    <property type="component" value="Unassembled WGS sequence"/>
</dbReference>
<keyword evidence="3 18" id="KW-0820">tRNA-binding</keyword>
<evidence type="ECO:0000256" key="8">
    <source>
        <dbReference type="ARBA" id="ARBA00022977"/>
    </source>
</evidence>
<evidence type="ECO:0000256" key="4">
    <source>
        <dbReference type="ARBA" id="ARBA00022679"/>
    </source>
</evidence>
<dbReference type="InterPro" id="IPR020536">
    <property type="entry name" value="ThiI_AANH"/>
</dbReference>
<dbReference type="CDD" id="cd01712">
    <property type="entry name" value="PPase_ThiI"/>
    <property type="match status" value="1"/>
</dbReference>
<reference evidence="20 21" key="1">
    <citation type="submission" date="2021-09" db="EMBL/GenBank/DDBJ databases">
        <title>WGS of Mycoplasma sp. Zaradi2 strains.</title>
        <authorList>
            <person name="Spergser J."/>
        </authorList>
    </citation>
    <scope>NUCLEOTIDE SEQUENCE [LARGE SCALE GENOMIC DNA]</scope>
    <source>
        <strain evidence="20 21">1331</strain>
    </source>
</reference>
<keyword evidence="2 18" id="KW-0963">Cytoplasm</keyword>
<dbReference type="InterPro" id="IPR003720">
    <property type="entry name" value="tRNA_STrfase"/>
</dbReference>
<dbReference type="InterPro" id="IPR054173">
    <property type="entry name" value="ThiI_fer"/>
</dbReference>
<dbReference type="PANTHER" id="PTHR43209:SF1">
    <property type="entry name" value="TRNA SULFURTRANSFERASE"/>
    <property type="match status" value="1"/>
</dbReference>
<dbReference type="EC" id="2.8.1.4" evidence="13 18"/>
<evidence type="ECO:0000256" key="17">
    <source>
        <dbReference type="ARBA" id="ARBA00080570"/>
    </source>
</evidence>
<comment type="catalytic activity">
    <reaction evidence="9 18">
        <text>[ThiI sulfur-carrier protein]-S-sulfanyl-L-cysteine + a uridine in tRNA + 2 reduced [2Fe-2S]-[ferredoxin] + ATP + H(+) = [ThiI sulfur-carrier protein]-L-cysteine + a 4-thiouridine in tRNA + 2 oxidized [2Fe-2S]-[ferredoxin] + AMP + diphosphate</text>
        <dbReference type="Rhea" id="RHEA:24176"/>
        <dbReference type="Rhea" id="RHEA-COMP:10000"/>
        <dbReference type="Rhea" id="RHEA-COMP:10001"/>
        <dbReference type="Rhea" id="RHEA-COMP:13337"/>
        <dbReference type="Rhea" id="RHEA-COMP:13338"/>
        <dbReference type="Rhea" id="RHEA-COMP:13339"/>
        <dbReference type="Rhea" id="RHEA-COMP:13340"/>
        <dbReference type="ChEBI" id="CHEBI:15378"/>
        <dbReference type="ChEBI" id="CHEBI:29950"/>
        <dbReference type="ChEBI" id="CHEBI:30616"/>
        <dbReference type="ChEBI" id="CHEBI:33019"/>
        <dbReference type="ChEBI" id="CHEBI:33737"/>
        <dbReference type="ChEBI" id="CHEBI:33738"/>
        <dbReference type="ChEBI" id="CHEBI:61963"/>
        <dbReference type="ChEBI" id="CHEBI:65315"/>
        <dbReference type="ChEBI" id="CHEBI:136798"/>
        <dbReference type="ChEBI" id="CHEBI:456215"/>
        <dbReference type="EC" id="2.8.1.4"/>
    </reaction>
</comment>
<dbReference type="PROSITE" id="PS51165">
    <property type="entry name" value="THUMP"/>
    <property type="match status" value="1"/>
</dbReference>
<comment type="similarity">
    <text evidence="12 18">Belongs to the ThiI family.</text>
</comment>
<evidence type="ECO:0000256" key="2">
    <source>
        <dbReference type="ARBA" id="ARBA00022490"/>
    </source>
</evidence>
<dbReference type="GO" id="GO:0005829">
    <property type="term" value="C:cytosol"/>
    <property type="evidence" value="ECO:0007669"/>
    <property type="project" value="TreeGrafter"/>
</dbReference>
<dbReference type="Pfam" id="PF02568">
    <property type="entry name" value="ThiI"/>
    <property type="match status" value="1"/>
</dbReference>
<dbReference type="RefSeq" id="WP_223644848.1">
    <property type="nucleotide sequence ID" value="NZ_JAIQBY010000035.1"/>
</dbReference>
<dbReference type="GO" id="GO:0002937">
    <property type="term" value="P:tRNA 4-thiouridine biosynthesis"/>
    <property type="evidence" value="ECO:0007669"/>
    <property type="project" value="TreeGrafter"/>
</dbReference>
<feature type="binding site" evidence="18">
    <location>
        <begin position="171"/>
        <end position="172"/>
    </location>
    <ligand>
        <name>ATP</name>
        <dbReference type="ChEBI" id="CHEBI:30616"/>
    </ligand>
</feature>
<dbReference type="InterPro" id="IPR050102">
    <property type="entry name" value="tRNA_sulfurtransferase_ThiI"/>
</dbReference>
<dbReference type="GO" id="GO:0140741">
    <property type="term" value="F:tRNA-uracil-4 sulfurtransferase activity"/>
    <property type="evidence" value="ECO:0007669"/>
    <property type="project" value="UniProtKB-EC"/>
</dbReference>
<evidence type="ECO:0000256" key="13">
    <source>
        <dbReference type="ARBA" id="ARBA00066827"/>
    </source>
</evidence>
<comment type="catalytic activity">
    <reaction evidence="10 18">
        <text>[ThiS sulfur-carrier protein]-C-terminal Gly-Gly-AMP + S-sulfanyl-L-cysteinyl-[cysteine desulfurase] + AH2 = [ThiS sulfur-carrier protein]-C-terminal-Gly-aminoethanethioate + L-cysteinyl-[cysteine desulfurase] + A + AMP + 2 H(+)</text>
        <dbReference type="Rhea" id="RHEA:43340"/>
        <dbReference type="Rhea" id="RHEA-COMP:12157"/>
        <dbReference type="Rhea" id="RHEA-COMP:12158"/>
        <dbReference type="Rhea" id="RHEA-COMP:12910"/>
        <dbReference type="Rhea" id="RHEA-COMP:19908"/>
        <dbReference type="ChEBI" id="CHEBI:13193"/>
        <dbReference type="ChEBI" id="CHEBI:15378"/>
        <dbReference type="ChEBI" id="CHEBI:17499"/>
        <dbReference type="ChEBI" id="CHEBI:29950"/>
        <dbReference type="ChEBI" id="CHEBI:61963"/>
        <dbReference type="ChEBI" id="CHEBI:90618"/>
        <dbReference type="ChEBI" id="CHEBI:232372"/>
        <dbReference type="ChEBI" id="CHEBI:456215"/>
    </reaction>
</comment>
<dbReference type="InterPro" id="IPR014729">
    <property type="entry name" value="Rossmann-like_a/b/a_fold"/>
</dbReference>
<evidence type="ECO:0000256" key="11">
    <source>
        <dbReference type="ARBA" id="ARBA00058382"/>
    </source>
</evidence>
<evidence type="ECO:0000256" key="6">
    <source>
        <dbReference type="ARBA" id="ARBA00022840"/>
    </source>
</evidence>
<feature type="binding site" evidence="18">
    <location>
        <begin position="196"/>
        <end position="197"/>
    </location>
    <ligand>
        <name>ATP</name>
        <dbReference type="ChEBI" id="CHEBI:30616"/>
    </ligand>
</feature>
<dbReference type="PANTHER" id="PTHR43209">
    <property type="entry name" value="TRNA SULFURTRANSFERASE"/>
    <property type="match status" value="1"/>
</dbReference>
<comment type="function">
    <text evidence="11 18">Catalyzes the ATP-dependent transfer of a sulfur to tRNA to produce 4-thiouridine in position 8 of tRNAs, which functions as a near-UV photosensor. Also catalyzes the transfer of sulfur to the sulfur carrier protein ThiS, forming ThiS-thiocarboxylate. This is a step in the synthesis of thiazole, in the thiamine biosynthesis pathway. The sulfur is donated as persulfide by IscS.</text>
</comment>
<dbReference type="Gene3D" id="3.40.50.620">
    <property type="entry name" value="HUPs"/>
    <property type="match status" value="1"/>
</dbReference>
<keyword evidence="7 18" id="KW-0694">RNA-binding</keyword>
<gene>
    <name evidence="18 20" type="primary">thiI</name>
    <name evidence="20" type="ORF">LAD73_02745</name>
</gene>
<dbReference type="CDD" id="cd11716">
    <property type="entry name" value="THUMP_ThiI"/>
    <property type="match status" value="1"/>
</dbReference>
<protein>
    <recommendedName>
        <fullName evidence="14 18">Probable tRNA sulfurtransferase</fullName>
        <ecNumber evidence="13 18">2.8.1.4</ecNumber>
    </recommendedName>
    <alternativeName>
        <fullName evidence="15 18">Sulfur carrier protein ThiS sulfurtransferase</fullName>
    </alternativeName>
    <alternativeName>
        <fullName evidence="16 18">Thiamine biosynthesis protein ThiI</fullName>
    </alternativeName>
    <alternativeName>
        <fullName evidence="17 18">tRNA 4-thiouridine synthase</fullName>
    </alternativeName>
</protein>
<dbReference type="HAMAP" id="MF_00021">
    <property type="entry name" value="ThiI"/>
    <property type="match status" value="1"/>
</dbReference>
<proteinExistence type="inferred from homology"/>
<evidence type="ECO:0000259" key="19">
    <source>
        <dbReference type="PROSITE" id="PS51165"/>
    </source>
</evidence>
<dbReference type="Pfam" id="PF02926">
    <property type="entry name" value="THUMP"/>
    <property type="match status" value="1"/>
</dbReference>
<keyword evidence="5 18" id="KW-0547">Nucleotide-binding</keyword>
<name>A0A953NDK2_9MOLU</name>
<dbReference type="EMBL" id="JAIQBY010000035">
    <property type="protein sequence ID" value="MBZ4195620.1"/>
    <property type="molecule type" value="Genomic_DNA"/>
</dbReference>
<evidence type="ECO:0000256" key="9">
    <source>
        <dbReference type="ARBA" id="ARBA00050570"/>
    </source>
</evidence>
<evidence type="ECO:0000256" key="15">
    <source>
        <dbReference type="ARBA" id="ARBA00075337"/>
    </source>
</evidence>
<dbReference type="AlphaFoldDB" id="A0A953NDK2"/>
<sequence>MYSKILIRYGELTLKGKNREQFTKQLARNVKNITGEIPIVEFDRMYLSYSEENIKSLNYVFGITSFSPVVECENDIDKISQLAYEIVDKCAKTFKVSARRNNKGFKYKSSEINNNVGSFILKNIPSITVDVHNPEVNVNIEVRKNSTYIFTQNYKALGGLPVGVSGEVLHLMSGGLDSPIAAFQLMKRGLKVKFLSFVSPPQTDEKTIEKMHKIIQILSKYQGKTEFYLANYSELMNYISFTSDESYRINLMRRSFYRIASEVAKKINILALSNGENLGQVASQTLESLSTIANATNLLIFRPLLTNDKIETIEIAKKIGTYDLCIEKTKETCELFAPQWPVTKPRLEKSIELEKELNKLPELEKELIENRIKKIIV</sequence>
<dbReference type="InterPro" id="IPR049962">
    <property type="entry name" value="THUMP_ThiI"/>
</dbReference>
<evidence type="ECO:0000256" key="7">
    <source>
        <dbReference type="ARBA" id="ARBA00022884"/>
    </source>
</evidence>
<dbReference type="Gene3D" id="3.30.2130.30">
    <property type="match status" value="1"/>
</dbReference>